<accession>I5AW18</accession>
<dbReference type="SUPFAM" id="SSF55594">
    <property type="entry name" value="HPr-like"/>
    <property type="match status" value="1"/>
</dbReference>
<organism evidence="1 2">
    <name type="scientific">Eubacterium cellulosolvens (strain ATCC 43171 / JCM 9499 / 6)</name>
    <name type="common">Cillobacterium cellulosolvens</name>
    <dbReference type="NCBI Taxonomy" id="633697"/>
    <lineage>
        <taxon>Bacteria</taxon>
        <taxon>Bacillati</taxon>
        <taxon>Bacillota</taxon>
        <taxon>Clostridia</taxon>
        <taxon>Eubacteriales</taxon>
        <taxon>Eubacteriaceae</taxon>
        <taxon>Eubacterium</taxon>
    </lineage>
</organism>
<dbReference type="AlphaFoldDB" id="I5AW18"/>
<reference evidence="1 2" key="1">
    <citation type="submission" date="2010-08" db="EMBL/GenBank/DDBJ databases">
        <authorList>
            <consortium name="US DOE Joint Genome Institute (JGI-PGF)"/>
            <person name="Lucas S."/>
            <person name="Copeland A."/>
            <person name="Lapidus A."/>
            <person name="Cheng J.-F."/>
            <person name="Bruce D."/>
            <person name="Goodwin L."/>
            <person name="Pitluck S."/>
            <person name="Land M.L."/>
            <person name="Hauser L."/>
            <person name="Chang Y.-J."/>
            <person name="Anderson I.J."/>
            <person name="Johnson E."/>
            <person name="Mulhopadhyay B."/>
            <person name="Kyrpides N."/>
            <person name="Woyke T.J."/>
        </authorList>
    </citation>
    <scope>NUCLEOTIDE SEQUENCE [LARGE SCALE GENOMIC DNA]</scope>
    <source>
        <strain evidence="1 2">6</strain>
    </source>
</reference>
<dbReference type="HOGENOM" id="CLU_136230_4_0_9"/>
<proteinExistence type="predicted"/>
<keyword evidence="2" id="KW-1185">Reference proteome</keyword>
<keyword evidence="1" id="KW-0808">Transferase</keyword>
<evidence type="ECO:0000313" key="2">
    <source>
        <dbReference type="Proteomes" id="UP000005753"/>
    </source>
</evidence>
<dbReference type="InterPro" id="IPR035895">
    <property type="entry name" value="HPr-like_sf"/>
</dbReference>
<dbReference type="Gene3D" id="3.30.1340.10">
    <property type="entry name" value="HPr-like"/>
    <property type="match status" value="1"/>
</dbReference>
<dbReference type="GO" id="GO:0016740">
    <property type="term" value="F:transferase activity"/>
    <property type="evidence" value="ECO:0007669"/>
    <property type="project" value="UniProtKB-KW"/>
</dbReference>
<dbReference type="EMBL" id="CM001487">
    <property type="protein sequence ID" value="EIM57991.1"/>
    <property type="molecule type" value="Genomic_DNA"/>
</dbReference>
<dbReference type="Proteomes" id="UP000005753">
    <property type="component" value="Chromosome"/>
</dbReference>
<dbReference type="eggNOG" id="COG1925">
    <property type="taxonomic scope" value="Bacteria"/>
</dbReference>
<name>I5AW18_EUBC6</name>
<dbReference type="STRING" id="633697.EubceDRAFT1_2239"/>
<protein>
    <submittedName>
        <fullName evidence="1">HPr-related phosphotransferase system component</fullName>
    </submittedName>
</protein>
<gene>
    <name evidence="1" type="ORF">EubceDRAFT1_2239</name>
</gene>
<reference evidence="1 2" key="2">
    <citation type="submission" date="2012-02" db="EMBL/GenBank/DDBJ databases">
        <title>Improved High-Quality Draft sequence of Eubacterium cellulosolvens 6.</title>
        <authorList>
            <consortium name="US DOE Joint Genome Institute"/>
            <person name="Lucas S."/>
            <person name="Han J."/>
            <person name="Lapidus A."/>
            <person name="Cheng J.-F."/>
            <person name="Goodwin L."/>
            <person name="Pitluck S."/>
            <person name="Peters L."/>
            <person name="Mikhailova N."/>
            <person name="Gu W."/>
            <person name="Detter J.C."/>
            <person name="Han C."/>
            <person name="Tapia R."/>
            <person name="Land M."/>
            <person name="Hauser L."/>
            <person name="Kyrpides N."/>
            <person name="Ivanova N."/>
            <person name="Pagani I."/>
            <person name="Johnson E."/>
            <person name="Mukhopadhyay B."/>
            <person name="Anderson I."/>
            <person name="Woyke T."/>
        </authorList>
    </citation>
    <scope>NUCLEOTIDE SEQUENCE [LARGE SCALE GENOMIC DNA]</scope>
    <source>
        <strain evidence="1 2">6</strain>
    </source>
</reference>
<evidence type="ECO:0000313" key="1">
    <source>
        <dbReference type="EMBL" id="EIM57991.1"/>
    </source>
</evidence>
<sequence>MHEMNAEIELHNPDEVKEFVDAASKCDFDIDVWYNRIIVDAKSLLGVLSMDLRQAIHVRCYGFSQEFGRVLERFAARA</sequence>